<dbReference type="PANTHER" id="PTHR11516:SF38">
    <property type="entry name" value="PYRUVATE DEHYDROGENASE E1 COMPONENT SUBUNIT ALPHA-2, MITOCHONDRIAL"/>
    <property type="match status" value="1"/>
</dbReference>
<dbReference type="EMBL" id="CAJGYO010000018">
    <property type="protein sequence ID" value="CAD6336929.1"/>
    <property type="molecule type" value="Genomic_DNA"/>
</dbReference>
<comment type="cofactor">
    <cofactor evidence="1">
        <name>thiamine diphosphate</name>
        <dbReference type="ChEBI" id="CHEBI:58937"/>
    </cofactor>
</comment>
<feature type="domain" description="Dehydrogenase E1 component" evidence="4">
    <location>
        <begin position="74"/>
        <end position="131"/>
    </location>
</feature>
<dbReference type="OrthoDB" id="10256198at2759"/>
<dbReference type="Proteomes" id="UP000604825">
    <property type="component" value="Unassembled WGS sequence"/>
</dbReference>
<proteinExistence type="predicted"/>
<keyword evidence="3" id="KW-0786">Thiamine pyrophosphate</keyword>
<accession>A0A811S5V8</accession>
<evidence type="ECO:0000256" key="3">
    <source>
        <dbReference type="ARBA" id="ARBA00023052"/>
    </source>
</evidence>
<evidence type="ECO:0000256" key="2">
    <source>
        <dbReference type="ARBA" id="ARBA00023002"/>
    </source>
</evidence>
<dbReference type="InterPro" id="IPR050642">
    <property type="entry name" value="PDH_E1_Alpha_Subunit"/>
</dbReference>
<dbReference type="GO" id="GO:0006086">
    <property type="term" value="P:pyruvate decarboxylation to acetyl-CoA"/>
    <property type="evidence" value="ECO:0007669"/>
    <property type="project" value="TreeGrafter"/>
</dbReference>
<dbReference type="SUPFAM" id="SSF52518">
    <property type="entry name" value="Thiamin diphosphate-binding fold (THDP-binding)"/>
    <property type="match status" value="1"/>
</dbReference>
<dbReference type="PANTHER" id="PTHR11516">
    <property type="entry name" value="PYRUVATE DEHYDROGENASE E1 COMPONENT, ALPHA SUBUNIT BACTERIAL AND ORGANELLAR"/>
    <property type="match status" value="1"/>
</dbReference>
<reference evidence="5" key="1">
    <citation type="submission" date="2020-10" db="EMBL/GenBank/DDBJ databases">
        <authorList>
            <person name="Han B."/>
            <person name="Lu T."/>
            <person name="Zhao Q."/>
            <person name="Huang X."/>
            <person name="Zhao Y."/>
        </authorList>
    </citation>
    <scope>NUCLEOTIDE SEQUENCE</scope>
</reference>
<protein>
    <recommendedName>
        <fullName evidence="4">Dehydrogenase E1 component domain-containing protein</fullName>
    </recommendedName>
</protein>
<dbReference type="InterPro" id="IPR029061">
    <property type="entry name" value="THDP-binding"/>
</dbReference>
<comment type="caution">
    <text evidence="5">The sequence shown here is derived from an EMBL/GenBank/DDBJ whole genome shotgun (WGS) entry which is preliminary data.</text>
</comment>
<dbReference type="InterPro" id="IPR001017">
    <property type="entry name" value="DH_E1"/>
</dbReference>
<evidence type="ECO:0000313" key="6">
    <source>
        <dbReference type="Proteomes" id="UP000604825"/>
    </source>
</evidence>
<evidence type="ECO:0000256" key="1">
    <source>
        <dbReference type="ARBA" id="ARBA00001964"/>
    </source>
</evidence>
<dbReference type="Pfam" id="PF00676">
    <property type="entry name" value="E1_dh"/>
    <property type="match status" value="1"/>
</dbReference>
<evidence type="ECO:0000259" key="4">
    <source>
        <dbReference type="Pfam" id="PF00676"/>
    </source>
</evidence>
<keyword evidence="6" id="KW-1185">Reference proteome</keyword>
<sequence length="146" mass="15497">MAAAILRRVTPTAAASPRVAPLPLPLPLPLLSRGVSDSTDAITVETSVPFKSHIVDPPSREATTTARELLSLFRDMSLMRRAEIAADSLYKAKLIRGFCHLYDGQEAVALGMEAAITRADAIITAYRDHSPTSRAAGTSSPPSPSS</sequence>
<gene>
    <name evidence="5" type="ORF">NCGR_LOCUS61027</name>
</gene>
<organism evidence="5 6">
    <name type="scientific">Miscanthus lutarioriparius</name>
    <dbReference type="NCBI Taxonomy" id="422564"/>
    <lineage>
        <taxon>Eukaryota</taxon>
        <taxon>Viridiplantae</taxon>
        <taxon>Streptophyta</taxon>
        <taxon>Embryophyta</taxon>
        <taxon>Tracheophyta</taxon>
        <taxon>Spermatophyta</taxon>
        <taxon>Magnoliopsida</taxon>
        <taxon>Liliopsida</taxon>
        <taxon>Poales</taxon>
        <taxon>Poaceae</taxon>
        <taxon>PACMAD clade</taxon>
        <taxon>Panicoideae</taxon>
        <taxon>Andropogonodae</taxon>
        <taxon>Andropogoneae</taxon>
        <taxon>Saccharinae</taxon>
        <taxon>Miscanthus</taxon>
    </lineage>
</organism>
<evidence type="ECO:0000313" key="5">
    <source>
        <dbReference type="EMBL" id="CAD6336929.1"/>
    </source>
</evidence>
<dbReference type="AlphaFoldDB" id="A0A811S5V8"/>
<dbReference type="GO" id="GO:0004739">
    <property type="term" value="F:pyruvate dehydrogenase (acetyl-transferring) activity"/>
    <property type="evidence" value="ECO:0007669"/>
    <property type="project" value="TreeGrafter"/>
</dbReference>
<name>A0A811S5V8_9POAL</name>
<keyword evidence="2" id="KW-0560">Oxidoreductase</keyword>
<dbReference type="Gene3D" id="3.40.50.970">
    <property type="match status" value="1"/>
</dbReference>